<dbReference type="InterPro" id="IPR027385">
    <property type="entry name" value="Beta-barrel_OMP"/>
</dbReference>
<organism evidence="4 5">
    <name type="scientific">Flavobacterium palustre</name>
    <dbReference type="NCBI Taxonomy" id="1476463"/>
    <lineage>
        <taxon>Bacteria</taxon>
        <taxon>Pseudomonadati</taxon>
        <taxon>Bacteroidota</taxon>
        <taxon>Flavobacteriia</taxon>
        <taxon>Flavobacteriales</taxon>
        <taxon>Flavobacteriaceae</taxon>
        <taxon>Flavobacterium</taxon>
    </lineage>
</organism>
<proteinExistence type="predicted"/>
<accession>A0ABQ1HHB8</accession>
<feature type="domain" description="Outer membrane protein beta-barrel" evidence="3">
    <location>
        <begin position="17"/>
        <end position="174"/>
    </location>
</feature>
<name>A0ABQ1HHB8_9FLAO</name>
<feature type="chain" id="PRO_5046612482" description="Outer membrane protein beta-barrel domain-containing protein" evidence="2">
    <location>
        <begin position="29"/>
        <end position="178"/>
    </location>
</feature>
<evidence type="ECO:0000256" key="1">
    <source>
        <dbReference type="ARBA" id="ARBA00022729"/>
    </source>
</evidence>
<evidence type="ECO:0000256" key="2">
    <source>
        <dbReference type="SAM" id="SignalP"/>
    </source>
</evidence>
<evidence type="ECO:0000259" key="3">
    <source>
        <dbReference type="Pfam" id="PF13505"/>
    </source>
</evidence>
<feature type="signal peptide" evidence="2">
    <location>
        <begin position="1"/>
        <end position="28"/>
    </location>
</feature>
<protein>
    <recommendedName>
        <fullName evidence="3">Outer membrane protein beta-barrel domain-containing protein</fullName>
    </recommendedName>
</protein>
<keyword evidence="5" id="KW-1185">Reference proteome</keyword>
<keyword evidence="1 2" id="KW-0732">Signal</keyword>
<comment type="caution">
    <text evidence="4">The sequence shown here is derived from an EMBL/GenBank/DDBJ whole genome shotgun (WGS) entry which is preliminary data.</text>
</comment>
<dbReference type="Pfam" id="PF13505">
    <property type="entry name" value="OMP_b-brl"/>
    <property type="match status" value="1"/>
</dbReference>
<gene>
    <name evidence="4" type="ORF">GCM10008015_16320</name>
</gene>
<sequence length="178" mass="19285">MCRILTSKKMKKVILSVVAVFVFGFANAQEAKFGLKAGVDFANAHGKLDGSSYNNAETGFYAGGFVDITVSDKFHVQPELLYVSVNDLDQIQIPVLAKFPVVEDLSLLAGPDFGFLLDAGEGSKTLNFGLDLGLSFDLNEEFSLDGKYNFGLSNLVEGGNNDFSSKLSGFFFGLSYKF</sequence>
<evidence type="ECO:0000313" key="5">
    <source>
        <dbReference type="Proteomes" id="UP000658793"/>
    </source>
</evidence>
<dbReference type="Gene3D" id="2.40.160.20">
    <property type="match status" value="1"/>
</dbReference>
<reference evidence="5" key="1">
    <citation type="journal article" date="2019" name="Int. J. Syst. Evol. Microbiol.">
        <title>The Global Catalogue of Microorganisms (GCM) 10K type strain sequencing project: providing services to taxonomists for standard genome sequencing and annotation.</title>
        <authorList>
            <consortium name="The Broad Institute Genomics Platform"/>
            <consortium name="The Broad Institute Genome Sequencing Center for Infectious Disease"/>
            <person name="Wu L."/>
            <person name="Ma J."/>
        </authorList>
    </citation>
    <scope>NUCLEOTIDE SEQUENCE [LARGE SCALE GENOMIC DNA]</scope>
    <source>
        <strain evidence="5">CGMCC 1.12811</strain>
    </source>
</reference>
<evidence type="ECO:0000313" key="4">
    <source>
        <dbReference type="EMBL" id="GGA76449.1"/>
    </source>
</evidence>
<dbReference type="Proteomes" id="UP000658793">
    <property type="component" value="Unassembled WGS sequence"/>
</dbReference>
<dbReference type="EMBL" id="BMGA01000003">
    <property type="protein sequence ID" value="GGA76449.1"/>
    <property type="molecule type" value="Genomic_DNA"/>
</dbReference>